<feature type="transmembrane region" description="Helical" evidence="6">
    <location>
        <begin position="344"/>
        <end position="367"/>
    </location>
</feature>
<dbReference type="PROSITE" id="PS50850">
    <property type="entry name" value="MFS"/>
    <property type="match status" value="1"/>
</dbReference>
<dbReference type="InterPro" id="IPR036259">
    <property type="entry name" value="MFS_trans_sf"/>
</dbReference>
<dbReference type="AlphaFoldDB" id="A0A263BRI3"/>
<protein>
    <submittedName>
        <fullName evidence="8">MFS transporter</fullName>
    </submittedName>
</protein>
<dbReference type="GO" id="GO:0022857">
    <property type="term" value="F:transmembrane transporter activity"/>
    <property type="evidence" value="ECO:0007669"/>
    <property type="project" value="InterPro"/>
</dbReference>
<feature type="transmembrane region" description="Helical" evidence="6">
    <location>
        <begin position="306"/>
        <end position="323"/>
    </location>
</feature>
<dbReference type="PANTHER" id="PTHR23530:SF1">
    <property type="entry name" value="PERMEASE, MAJOR FACILITATOR SUPERFAMILY-RELATED"/>
    <property type="match status" value="1"/>
</dbReference>
<evidence type="ECO:0000256" key="3">
    <source>
        <dbReference type="ARBA" id="ARBA00022692"/>
    </source>
</evidence>
<keyword evidence="5 6" id="KW-0472">Membrane</keyword>
<feature type="transmembrane region" description="Helical" evidence="6">
    <location>
        <begin position="282"/>
        <end position="300"/>
    </location>
</feature>
<keyword evidence="2" id="KW-0813">Transport</keyword>
<accession>A0A263BRI3</accession>
<comment type="caution">
    <text evidence="8">The sequence shown here is derived from an EMBL/GenBank/DDBJ whole genome shotgun (WGS) entry which is preliminary data.</text>
</comment>
<evidence type="ECO:0000313" key="8">
    <source>
        <dbReference type="EMBL" id="OZM56304.1"/>
    </source>
</evidence>
<feature type="transmembrane region" description="Helical" evidence="6">
    <location>
        <begin position="47"/>
        <end position="66"/>
    </location>
</feature>
<feature type="transmembrane region" description="Helical" evidence="6">
    <location>
        <begin position="166"/>
        <end position="188"/>
    </location>
</feature>
<dbReference type="InterPro" id="IPR011701">
    <property type="entry name" value="MFS"/>
</dbReference>
<feature type="transmembrane region" description="Helical" evidence="6">
    <location>
        <begin position="73"/>
        <end position="93"/>
    </location>
</feature>
<evidence type="ECO:0000256" key="1">
    <source>
        <dbReference type="ARBA" id="ARBA00004651"/>
    </source>
</evidence>
<feature type="domain" description="Major facilitator superfamily (MFS) profile" evidence="7">
    <location>
        <begin position="1"/>
        <end position="396"/>
    </location>
</feature>
<dbReference type="RefSeq" id="WP_094925779.1">
    <property type="nucleotide sequence ID" value="NZ_NPIA01000007.1"/>
</dbReference>
<dbReference type="InterPro" id="IPR020846">
    <property type="entry name" value="MFS_dom"/>
</dbReference>
<feature type="transmembrane region" description="Helical" evidence="6">
    <location>
        <begin position="218"/>
        <end position="236"/>
    </location>
</feature>
<dbReference type="Proteomes" id="UP000217083">
    <property type="component" value="Unassembled WGS sequence"/>
</dbReference>
<evidence type="ECO:0000256" key="2">
    <source>
        <dbReference type="ARBA" id="ARBA00022448"/>
    </source>
</evidence>
<feature type="transmembrane region" description="Helical" evidence="6">
    <location>
        <begin position="99"/>
        <end position="121"/>
    </location>
</feature>
<comment type="subcellular location">
    <subcellularLocation>
        <location evidence="1">Cell membrane</location>
        <topology evidence="1">Multi-pass membrane protein</topology>
    </subcellularLocation>
</comment>
<evidence type="ECO:0000256" key="4">
    <source>
        <dbReference type="ARBA" id="ARBA00022989"/>
    </source>
</evidence>
<dbReference type="PANTHER" id="PTHR23530">
    <property type="entry name" value="TRANSPORT PROTEIN-RELATED"/>
    <property type="match status" value="1"/>
</dbReference>
<proteinExistence type="predicted"/>
<keyword evidence="3 6" id="KW-0812">Transmembrane</keyword>
<evidence type="ECO:0000313" key="9">
    <source>
        <dbReference type="Proteomes" id="UP000217083"/>
    </source>
</evidence>
<dbReference type="InterPro" id="IPR053160">
    <property type="entry name" value="MFS_DHA3_Transporter"/>
</dbReference>
<name>A0A263BRI3_9BACI</name>
<dbReference type="EMBL" id="NPIA01000007">
    <property type="protein sequence ID" value="OZM56304.1"/>
    <property type="molecule type" value="Genomic_DNA"/>
</dbReference>
<dbReference type="Gene3D" id="1.20.1250.20">
    <property type="entry name" value="MFS general substrate transporter like domains"/>
    <property type="match status" value="1"/>
</dbReference>
<organism evidence="8 9">
    <name type="scientific">Lottiidibacillus patelloidae</name>
    <dbReference type="NCBI Taxonomy" id="2670334"/>
    <lineage>
        <taxon>Bacteria</taxon>
        <taxon>Bacillati</taxon>
        <taxon>Bacillota</taxon>
        <taxon>Bacilli</taxon>
        <taxon>Bacillales</taxon>
        <taxon>Bacillaceae</taxon>
        <taxon>Lottiidibacillus</taxon>
    </lineage>
</organism>
<sequence length="398" mass="44308">MNKHTLARHNIKLLFWANIFGTVSFLQPVLTLFYIERGLSETNILFVMIFWSAGVLLGEVPTGIFADKFGAKVSFITGATVKFFSISILLLAYEPWLFFLSSILLGLSASFFSGADEALIYESLKLSNEQNKMDKAMGKIQSATFITMTVAVIIGSYVAKDLKEDQFIFLILLGLAFQLVEIILLFFVKNPTKATDYKENPFVHVKDGIRAIKQEPQLLFMFLNLTIVFIPAAAVFEKFDQLYLSNAGLPVAYIGIAYAVSGIIGFIASISIGWLTGLFSRYWLFYGTGIFSALLLFVAAKVEDSLLIALVVFLFLRFIKAIRYPIYSQLSNDLIPSNVRATTISLLSIIDSCFDFLIFGTIASFAYLGVPTIYLACAIIALFGTIIPIKRIKRRSAI</sequence>
<feature type="transmembrane region" description="Helical" evidence="6">
    <location>
        <begin position="373"/>
        <end position="389"/>
    </location>
</feature>
<reference evidence="9" key="1">
    <citation type="submission" date="2017-08" db="EMBL/GenBank/DDBJ databases">
        <authorList>
            <person name="Huang Z."/>
        </authorList>
    </citation>
    <scope>NUCLEOTIDE SEQUENCE [LARGE SCALE GENOMIC DNA]</scope>
    <source>
        <strain evidence="9">SA5d-4</strain>
    </source>
</reference>
<feature type="transmembrane region" description="Helical" evidence="6">
    <location>
        <begin position="256"/>
        <end position="275"/>
    </location>
</feature>
<dbReference type="SUPFAM" id="SSF103473">
    <property type="entry name" value="MFS general substrate transporter"/>
    <property type="match status" value="1"/>
</dbReference>
<feature type="transmembrane region" description="Helical" evidence="6">
    <location>
        <begin position="142"/>
        <end position="160"/>
    </location>
</feature>
<evidence type="ECO:0000256" key="5">
    <source>
        <dbReference type="ARBA" id="ARBA00023136"/>
    </source>
</evidence>
<keyword evidence="4 6" id="KW-1133">Transmembrane helix</keyword>
<keyword evidence="9" id="KW-1185">Reference proteome</keyword>
<feature type="transmembrane region" description="Helical" evidence="6">
    <location>
        <begin position="12"/>
        <end position="35"/>
    </location>
</feature>
<dbReference type="GO" id="GO:0005886">
    <property type="term" value="C:plasma membrane"/>
    <property type="evidence" value="ECO:0007669"/>
    <property type="project" value="UniProtKB-SubCell"/>
</dbReference>
<reference evidence="8 9" key="2">
    <citation type="submission" date="2017-09" db="EMBL/GenBank/DDBJ databases">
        <title>Bacillus patelloidae sp. nov., isolated from the intestinal tract of a marine limpet.</title>
        <authorList>
            <person name="Liu R."/>
            <person name="Dong C."/>
            <person name="Shao Z."/>
        </authorList>
    </citation>
    <scope>NUCLEOTIDE SEQUENCE [LARGE SCALE GENOMIC DNA]</scope>
    <source>
        <strain evidence="8 9">SA5d-4</strain>
    </source>
</reference>
<evidence type="ECO:0000256" key="6">
    <source>
        <dbReference type="SAM" id="Phobius"/>
    </source>
</evidence>
<evidence type="ECO:0000259" key="7">
    <source>
        <dbReference type="PROSITE" id="PS50850"/>
    </source>
</evidence>
<gene>
    <name evidence="8" type="ORF">CIB95_12885</name>
</gene>
<dbReference type="Pfam" id="PF07690">
    <property type="entry name" value="MFS_1"/>
    <property type="match status" value="1"/>
</dbReference>